<organism evidence="4 5">
    <name type="scientific">Mycobacterium malmoense</name>
    <dbReference type="NCBI Taxonomy" id="1780"/>
    <lineage>
        <taxon>Bacteria</taxon>
        <taxon>Bacillati</taxon>
        <taxon>Actinomycetota</taxon>
        <taxon>Actinomycetes</taxon>
        <taxon>Mycobacteriales</taxon>
        <taxon>Mycobacteriaceae</taxon>
        <taxon>Mycobacterium</taxon>
    </lineage>
</organism>
<feature type="domain" description="HTH tetR-type" evidence="3">
    <location>
        <begin position="6"/>
        <end position="66"/>
    </location>
</feature>
<dbReference type="InterPro" id="IPR001647">
    <property type="entry name" value="HTH_TetR"/>
</dbReference>
<dbReference type="PANTHER" id="PTHR30055">
    <property type="entry name" value="HTH-TYPE TRANSCRIPTIONAL REGULATOR RUTR"/>
    <property type="match status" value="1"/>
</dbReference>
<dbReference type="SUPFAM" id="SSF46689">
    <property type="entry name" value="Homeodomain-like"/>
    <property type="match status" value="1"/>
</dbReference>
<gene>
    <name evidence="4" type="ORF">BST29_06440</name>
</gene>
<evidence type="ECO:0000259" key="3">
    <source>
        <dbReference type="PROSITE" id="PS50977"/>
    </source>
</evidence>
<evidence type="ECO:0000313" key="4">
    <source>
        <dbReference type="EMBL" id="ORA84138.1"/>
    </source>
</evidence>
<evidence type="ECO:0000313" key="5">
    <source>
        <dbReference type="Proteomes" id="UP000243140"/>
    </source>
</evidence>
<feature type="DNA-binding region" description="H-T-H motif" evidence="2">
    <location>
        <begin position="29"/>
        <end position="48"/>
    </location>
</feature>
<name>A0ABX3SUU8_MYCMA</name>
<dbReference type="EMBL" id="MVHV01000005">
    <property type="protein sequence ID" value="ORA84138.1"/>
    <property type="molecule type" value="Genomic_DNA"/>
</dbReference>
<evidence type="ECO:0000256" key="2">
    <source>
        <dbReference type="PROSITE-ProRule" id="PRU00335"/>
    </source>
</evidence>
<sequence length="252" mass="27365">MTRNQLKRRARIVEAVIDLIVEAGVEAVQMRSVAQRSGVALATVYKYFSSKEDLVAAALDDWQNRVVRPILADEPPAEDPLSGILDYLRRFQHAFHVDLEMTALTVQLAISTEPGAKVAINQMLCTNAEILDRLVDVVAPEDLRHVAFGLSGALTGALIGLLTGRMTLEELVSHVEWVARVLLGDIQPRTKVADVAITRAAAVTGESATDKDYLAPPVGIRFRASRVLCTEGSVVPPALQDQKSSITGTFIK</sequence>
<dbReference type="PROSITE" id="PS50977">
    <property type="entry name" value="HTH_TETR_2"/>
    <property type="match status" value="1"/>
</dbReference>
<accession>A0ABX3SUU8</accession>
<protein>
    <recommendedName>
        <fullName evidence="3">HTH tetR-type domain-containing protein</fullName>
    </recommendedName>
</protein>
<comment type="caution">
    <text evidence="4">The sequence shown here is derived from an EMBL/GenBank/DDBJ whole genome shotgun (WGS) entry which is preliminary data.</text>
</comment>
<dbReference type="Gene3D" id="1.10.357.10">
    <property type="entry name" value="Tetracycline Repressor, domain 2"/>
    <property type="match status" value="1"/>
</dbReference>
<reference evidence="4 5" key="1">
    <citation type="submission" date="2017-02" db="EMBL/GenBank/DDBJ databases">
        <title>The new phylogeny of genus Mycobacterium.</title>
        <authorList>
            <person name="Tortoli E."/>
            <person name="Trovato A."/>
            <person name="Cirillo D.M."/>
        </authorList>
    </citation>
    <scope>NUCLEOTIDE SEQUENCE [LARGE SCALE GENOMIC DNA]</scope>
    <source>
        <strain evidence="4 5">IP1130001</strain>
    </source>
</reference>
<dbReference type="Proteomes" id="UP000243140">
    <property type="component" value="Unassembled WGS sequence"/>
</dbReference>
<dbReference type="Pfam" id="PF00440">
    <property type="entry name" value="TetR_N"/>
    <property type="match status" value="1"/>
</dbReference>
<evidence type="ECO:0000256" key="1">
    <source>
        <dbReference type="ARBA" id="ARBA00023125"/>
    </source>
</evidence>
<dbReference type="InterPro" id="IPR009057">
    <property type="entry name" value="Homeodomain-like_sf"/>
</dbReference>
<proteinExistence type="predicted"/>
<dbReference type="PRINTS" id="PR00455">
    <property type="entry name" value="HTHTETR"/>
</dbReference>
<dbReference type="PANTHER" id="PTHR30055:SF226">
    <property type="entry name" value="HTH-TYPE TRANSCRIPTIONAL REGULATOR PKSA"/>
    <property type="match status" value="1"/>
</dbReference>
<keyword evidence="5" id="KW-1185">Reference proteome</keyword>
<dbReference type="InterPro" id="IPR050109">
    <property type="entry name" value="HTH-type_TetR-like_transc_reg"/>
</dbReference>
<keyword evidence="1 2" id="KW-0238">DNA-binding</keyword>